<protein>
    <recommendedName>
        <fullName evidence="3">Transcriptional regulator</fullName>
    </recommendedName>
</protein>
<dbReference type="KEGG" id="dhy:DESAM_10224"/>
<proteinExistence type="predicted"/>
<evidence type="ECO:0000313" key="1">
    <source>
        <dbReference type="EMBL" id="CCO22205.1"/>
    </source>
</evidence>
<dbReference type="HOGENOM" id="CLU_147807_0_0_7"/>
<accession>L0R7N4</accession>
<dbReference type="GO" id="GO:0003677">
    <property type="term" value="F:DNA binding"/>
    <property type="evidence" value="ECO:0007669"/>
    <property type="project" value="InterPro"/>
</dbReference>
<dbReference type="eggNOG" id="ENOG5032Z15">
    <property type="taxonomic scope" value="Bacteria"/>
</dbReference>
<evidence type="ECO:0000313" key="2">
    <source>
        <dbReference type="Proteomes" id="UP000010808"/>
    </source>
</evidence>
<dbReference type="OrthoDB" id="5460170at2"/>
<gene>
    <name evidence="1" type="ORF">DESAM_10224</name>
</gene>
<name>L0R7N4_9BACT</name>
<keyword evidence="2" id="KW-1185">Reference proteome</keyword>
<sequence length="120" mass="13277">MSRISAIDTAKLSWGNPPDWILALGQTCDELKSQHQTAKRIGYSATAVNQLLKNKYPGNLGKVEDKVRAALMTDKVECPVLGEINSTQCLDTQVRPFSAASSQRVQLWKACQTCKRNLNN</sequence>
<dbReference type="InterPro" id="IPR010982">
    <property type="entry name" value="Lambda_DNA-bd_dom_sf"/>
</dbReference>
<dbReference type="STRING" id="1121451.DESAM_10224"/>
<dbReference type="EMBL" id="FO203522">
    <property type="protein sequence ID" value="CCO22205.1"/>
    <property type="molecule type" value="Genomic_DNA"/>
</dbReference>
<dbReference type="PATRIC" id="fig|1121451.3.peg.210"/>
<evidence type="ECO:0008006" key="3">
    <source>
        <dbReference type="Google" id="ProtNLM"/>
    </source>
</evidence>
<dbReference type="Proteomes" id="UP000010808">
    <property type="component" value="Chromosome"/>
</dbReference>
<dbReference type="RefSeq" id="WP_015334815.1">
    <property type="nucleotide sequence ID" value="NC_020055.1"/>
</dbReference>
<reference evidence="1 2" key="1">
    <citation type="submission" date="2012-10" db="EMBL/GenBank/DDBJ databases">
        <authorList>
            <person name="Genoscope - CEA"/>
        </authorList>
    </citation>
    <scope>NUCLEOTIDE SEQUENCE [LARGE SCALE GENOMIC DNA]</scope>
    <source>
        <strain evidence="2">AM13 / DSM 14728</strain>
    </source>
</reference>
<organism evidence="1 2">
    <name type="scientific">Maridesulfovibrio hydrothermalis AM13 = DSM 14728</name>
    <dbReference type="NCBI Taxonomy" id="1121451"/>
    <lineage>
        <taxon>Bacteria</taxon>
        <taxon>Pseudomonadati</taxon>
        <taxon>Thermodesulfobacteriota</taxon>
        <taxon>Desulfovibrionia</taxon>
        <taxon>Desulfovibrionales</taxon>
        <taxon>Desulfovibrionaceae</taxon>
        <taxon>Maridesulfovibrio</taxon>
    </lineage>
</organism>
<dbReference type="AlphaFoldDB" id="L0R7N4"/>
<dbReference type="Gene3D" id="1.10.260.40">
    <property type="entry name" value="lambda repressor-like DNA-binding domains"/>
    <property type="match status" value="1"/>
</dbReference>